<dbReference type="EMBL" id="FR695873">
    <property type="protein sequence ID" value="CBX29767.1"/>
    <property type="molecule type" value="Genomic_DNA"/>
</dbReference>
<accession>E1YGS3</accession>
<sequence length="38" mass="4360">MADAGVKGSPPHRRLRNCLKRRLPLRGSSPPHRRLRNC</sequence>
<dbReference type="AlphaFoldDB" id="E1YGS3"/>
<proteinExistence type="predicted"/>
<reference evidence="2" key="1">
    <citation type="journal article" date="2011" name="Environ. Microbiol.">
        <title>Genomic insights into the metabolic potential of the polycyclic aromatic hydrocarbon degrading sulfate-reducing Deltaproteobacterium N47.</title>
        <authorList>
            <person name="Bergmann F."/>
            <person name="Selesi D."/>
            <person name="Weinmaier T."/>
            <person name="Tischler P."/>
            <person name="Rattei T."/>
            <person name="Meckenstock R.U."/>
        </authorList>
    </citation>
    <scope>NUCLEOTIDE SEQUENCE</scope>
</reference>
<protein>
    <submittedName>
        <fullName evidence="2">Uncharacterized protein</fullName>
    </submittedName>
</protein>
<organism evidence="2">
    <name type="scientific">uncultured Desulfobacterium sp</name>
    <dbReference type="NCBI Taxonomy" id="201089"/>
    <lineage>
        <taxon>Bacteria</taxon>
        <taxon>Pseudomonadati</taxon>
        <taxon>Thermodesulfobacteriota</taxon>
        <taxon>Desulfobacteria</taxon>
        <taxon>Desulfobacterales</taxon>
        <taxon>Desulfobacteriaceae</taxon>
        <taxon>Desulfobacterium</taxon>
        <taxon>environmental samples</taxon>
    </lineage>
</organism>
<name>E1YGS3_9BACT</name>
<evidence type="ECO:0000256" key="1">
    <source>
        <dbReference type="SAM" id="MobiDB-lite"/>
    </source>
</evidence>
<evidence type="ECO:0000313" key="2">
    <source>
        <dbReference type="EMBL" id="CBX29767.1"/>
    </source>
</evidence>
<feature type="compositionally biased region" description="Basic residues" evidence="1">
    <location>
        <begin position="10"/>
        <end position="24"/>
    </location>
</feature>
<feature type="region of interest" description="Disordered" evidence="1">
    <location>
        <begin position="1"/>
        <end position="38"/>
    </location>
</feature>
<gene>
    <name evidence="2" type="ORF">N47_F14620</name>
</gene>